<evidence type="ECO:0000313" key="1">
    <source>
        <dbReference type="EMBL" id="CAJ70902.1"/>
    </source>
</evidence>
<organism evidence="1">
    <name type="scientific">Kuenenia stuttgartiensis</name>
    <dbReference type="NCBI Taxonomy" id="174633"/>
    <lineage>
        <taxon>Bacteria</taxon>
        <taxon>Pseudomonadati</taxon>
        <taxon>Planctomycetota</taxon>
        <taxon>Candidatus Brocadiia</taxon>
        <taxon>Candidatus Brocadiales</taxon>
        <taxon>Candidatus Brocadiaceae</taxon>
        <taxon>Candidatus Kuenenia</taxon>
    </lineage>
</organism>
<gene>
    <name evidence="1" type="ORF">kustb0157</name>
</gene>
<name>Q1PUJ9_KUEST</name>
<dbReference type="AlphaFoldDB" id="Q1PUJ9"/>
<accession>Q1PUJ9</accession>
<sequence length="110" mass="12641">MVYMSQFPIKGWPADVVNNLNNLISDIIRRREIKEFYIGRTNDCNATQSRHGCDDIFALYETNSSENAITVEDTLIRKFFGHPKCNNDNSHGGGGVSSEYIYYVYLASWY</sequence>
<proteinExistence type="predicted"/>
<protein>
    <submittedName>
        <fullName evidence="1">Uncharacterized protein</fullName>
    </submittedName>
</protein>
<reference evidence="1" key="1">
    <citation type="journal article" date="2006" name="Nature">
        <title>Deciphering the evolution and metabolism of an anammox bacterium from a community genome.</title>
        <authorList>
            <person name="Strous M."/>
            <person name="Pelletier E."/>
            <person name="Mangenot S."/>
            <person name="Rattei T."/>
            <person name="Lehner A."/>
            <person name="Taylor M.W."/>
            <person name="Horn M."/>
            <person name="Daims H."/>
            <person name="Bartol-Mavel D."/>
            <person name="Wincker P."/>
            <person name="Barbe V."/>
            <person name="Fonknechten N."/>
            <person name="Vallenet D."/>
            <person name="Segurens B."/>
            <person name="Schenowitz-Truong C."/>
            <person name="Medigue C."/>
            <person name="Collingro A."/>
            <person name="Snel B."/>
            <person name="Dutilh B.E."/>
            <person name="OpDenCamp H.J.M."/>
            <person name="vanDerDrift C."/>
            <person name="Cirpus I."/>
            <person name="vanDePas-Schoonen K.T."/>
            <person name="Harhangi H.R."/>
            <person name="vanNiftrik L."/>
            <person name="Schmid M."/>
            <person name="Keltjens J."/>
            <person name="vanDeVossenberg J."/>
            <person name="Kartal B."/>
            <person name="Meier H."/>
            <person name="Frishman D."/>
            <person name="Huynen M.A."/>
            <person name="Mewes H."/>
            <person name="Weissenbach J."/>
            <person name="Jetten M.S.M."/>
            <person name="Wagner M."/>
            <person name="LePaslier D."/>
        </authorList>
    </citation>
    <scope>NUCLEOTIDE SEQUENCE</scope>
</reference>
<reference evidence="1" key="2">
    <citation type="submission" date="2006-01" db="EMBL/GenBank/DDBJ databases">
        <authorList>
            <person name="Genoscope"/>
        </authorList>
    </citation>
    <scope>NUCLEOTIDE SEQUENCE</scope>
</reference>
<dbReference type="EMBL" id="CT573074">
    <property type="protein sequence ID" value="CAJ70902.1"/>
    <property type="molecule type" value="Genomic_DNA"/>
</dbReference>